<dbReference type="Proteomes" id="UP001333037">
    <property type="component" value="Segment"/>
</dbReference>
<organism evidence="1 2">
    <name type="scientific">Aeromonas phage phiA014S</name>
    <dbReference type="NCBI Taxonomy" id="3119845"/>
    <lineage>
        <taxon>Viruses</taxon>
        <taxon>Duplodnaviria</taxon>
        <taxon>Heunggongvirae</taxon>
        <taxon>Uroviricota</taxon>
        <taxon>Caudoviricetes</taxon>
        <taxon>Autographivirales</taxon>
        <taxon>Autotranscriptaviridae</taxon>
        <taxon>Studiervirinae</taxon>
        <taxon>Coryciavirus</taxon>
        <taxon>Coryciavirus A014S</taxon>
    </lineage>
</organism>
<proteinExistence type="predicted"/>
<evidence type="ECO:0000313" key="2">
    <source>
        <dbReference type="Proteomes" id="UP001333037"/>
    </source>
</evidence>
<accession>A0ABZ2CS93</accession>
<keyword evidence="2" id="KW-1185">Reference proteome</keyword>
<protein>
    <submittedName>
        <fullName evidence="1">Endolysin</fullName>
    </submittedName>
</protein>
<reference evidence="1 2" key="1">
    <citation type="submission" date="2024-01" db="EMBL/GenBank/DDBJ databases">
        <authorList>
            <person name="Wang Y."/>
            <person name="Lin M."/>
        </authorList>
    </citation>
    <scope>NUCLEOTIDE SEQUENCE [LARGE SCALE GENOMIC DNA]</scope>
</reference>
<name>A0ABZ2CS93_9CAUD</name>
<sequence length="178" mass="20053">MNNTFIKMLAAIEDPAAIERAYQMMAAKRDLLARNAENPREFNLRYGDEKGFKHSVMEPRPMVEIKCADKVDLEASLKVAAQLRLEEAAAPYKLAPSLADIQFTRNMAGAFRLEIHGATPAMVAVGINDGDLFTMESVRYNRSVVRSVRQVKRTAVIHNRFLRVVFVTPTGGRYHFPN</sequence>
<dbReference type="EMBL" id="PP226939">
    <property type="protein sequence ID" value="WVX92098.1"/>
    <property type="molecule type" value="Genomic_DNA"/>
</dbReference>
<evidence type="ECO:0000313" key="1">
    <source>
        <dbReference type="EMBL" id="WVX92098.1"/>
    </source>
</evidence>